<dbReference type="OrthoDB" id="2958217at2759"/>
<dbReference type="InterPro" id="IPR010730">
    <property type="entry name" value="HET"/>
</dbReference>
<feature type="domain" description="Heterokaryon incompatibility" evidence="1">
    <location>
        <begin position="99"/>
        <end position="191"/>
    </location>
</feature>
<dbReference type="Proteomes" id="UP000700596">
    <property type="component" value="Unassembled WGS sequence"/>
</dbReference>
<dbReference type="EMBL" id="JAGMWT010000026">
    <property type="protein sequence ID" value="KAH7110884.1"/>
    <property type="molecule type" value="Genomic_DNA"/>
</dbReference>
<evidence type="ECO:0000313" key="2">
    <source>
        <dbReference type="EMBL" id="KAH7110884.1"/>
    </source>
</evidence>
<accession>A0A9P9I8Y8</accession>
<reference evidence="2" key="1">
    <citation type="journal article" date="2021" name="Nat. Commun.">
        <title>Genetic determinants of endophytism in the Arabidopsis root mycobiome.</title>
        <authorList>
            <person name="Mesny F."/>
            <person name="Miyauchi S."/>
            <person name="Thiergart T."/>
            <person name="Pickel B."/>
            <person name="Atanasova L."/>
            <person name="Karlsson M."/>
            <person name="Huettel B."/>
            <person name="Barry K.W."/>
            <person name="Haridas S."/>
            <person name="Chen C."/>
            <person name="Bauer D."/>
            <person name="Andreopoulos W."/>
            <person name="Pangilinan J."/>
            <person name="LaButti K."/>
            <person name="Riley R."/>
            <person name="Lipzen A."/>
            <person name="Clum A."/>
            <person name="Drula E."/>
            <person name="Henrissat B."/>
            <person name="Kohler A."/>
            <person name="Grigoriev I.V."/>
            <person name="Martin F.M."/>
            <person name="Hacquard S."/>
        </authorList>
    </citation>
    <scope>NUCLEOTIDE SEQUENCE</scope>
    <source>
        <strain evidence="2">MPI-CAGE-CH-0243</strain>
    </source>
</reference>
<protein>
    <recommendedName>
        <fullName evidence="1">Heterokaryon incompatibility domain-containing protein</fullName>
    </recommendedName>
</protein>
<proteinExistence type="predicted"/>
<evidence type="ECO:0000259" key="1">
    <source>
        <dbReference type="Pfam" id="PF06985"/>
    </source>
</evidence>
<gene>
    <name evidence="2" type="ORF">B0J11DRAFT_447849</name>
</gene>
<dbReference type="PANTHER" id="PTHR33112">
    <property type="entry name" value="DOMAIN PROTEIN, PUTATIVE-RELATED"/>
    <property type="match status" value="1"/>
</dbReference>
<evidence type="ECO:0000313" key="3">
    <source>
        <dbReference type="Proteomes" id="UP000700596"/>
    </source>
</evidence>
<dbReference type="AlphaFoldDB" id="A0A9P9I8Y8"/>
<keyword evidence="3" id="KW-1185">Reference proteome</keyword>
<organism evidence="2 3">
    <name type="scientific">Dendryphion nanum</name>
    <dbReference type="NCBI Taxonomy" id="256645"/>
    <lineage>
        <taxon>Eukaryota</taxon>
        <taxon>Fungi</taxon>
        <taxon>Dikarya</taxon>
        <taxon>Ascomycota</taxon>
        <taxon>Pezizomycotina</taxon>
        <taxon>Dothideomycetes</taxon>
        <taxon>Pleosporomycetidae</taxon>
        <taxon>Pleosporales</taxon>
        <taxon>Torulaceae</taxon>
        <taxon>Dendryphion</taxon>
    </lineage>
</organism>
<sequence length="223" mass="25401">MFISVLLELHQPARLWLLGRSNAIIEVYRGNTLSNVPNNPSSEQSREFLLDCLSQCLNSHELCNKSTNAVPTRLLEIINDISSVRLIEPDQSGADRYRYACFSHCWGDGYPLKTTKAAVQDRNTQINHSELPANFQDAIAVCRWVGIDYIRLDSLCIIQDSKSDLEEESKMIRDVYKKALFVIAVSSSISYCNSFLRLTRLLRIHCDFVVLQIITQICARTLE</sequence>
<dbReference type="PANTHER" id="PTHR33112:SF10">
    <property type="entry name" value="TOL"/>
    <property type="match status" value="1"/>
</dbReference>
<comment type="caution">
    <text evidence="2">The sequence shown here is derived from an EMBL/GenBank/DDBJ whole genome shotgun (WGS) entry which is preliminary data.</text>
</comment>
<name>A0A9P9I8Y8_9PLEO</name>
<dbReference type="Pfam" id="PF06985">
    <property type="entry name" value="HET"/>
    <property type="match status" value="1"/>
</dbReference>